<keyword evidence="5" id="KW-1185">Reference proteome</keyword>
<proteinExistence type="inferred from homology"/>
<dbReference type="InterPro" id="IPR006016">
    <property type="entry name" value="UspA"/>
</dbReference>
<dbReference type="PANTHER" id="PTHR46268">
    <property type="entry name" value="STRESS RESPONSE PROTEIN NHAX"/>
    <property type="match status" value="1"/>
</dbReference>
<name>A0A3M9NQ99_9BACT</name>
<evidence type="ECO:0000313" key="4">
    <source>
        <dbReference type="EMBL" id="RNI39981.1"/>
    </source>
</evidence>
<feature type="coiled-coil region" evidence="2">
    <location>
        <begin position="53"/>
        <end position="80"/>
    </location>
</feature>
<dbReference type="PANTHER" id="PTHR46268:SF6">
    <property type="entry name" value="UNIVERSAL STRESS PROTEIN UP12"/>
    <property type="match status" value="1"/>
</dbReference>
<feature type="domain" description="UspA" evidence="3">
    <location>
        <begin position="1"/>
        <end position="140"/>
    </location>
</feature>
<dbReference type="InterPro" id="IPR006015">
    <property type="entry name" value="Universal_stress_UspA"/>
</dbReference>
<dbReference type="Gene3D" id="3.40.50.12370">
    <property type="match status" value="1"/>
</dbReference>
<evidence type="ECO:0000256" key="1">
    <source>
        <dbReference type="ARBA" id="ARBA00008791"/>
    </source>
</evidence>
<dbReference type="Pfam" id="PF00582">
    <property type="entry name" value="Usp"/>
    <property type="match status" value="1"/>
</dbReference>
<dbReference type="OrthoDB" id="9788959at2"/>
<dbReference type="RefSeq" id="WP_123118872.1">
    <property type="nucleotide sequence ID" value="NZ_RJJR01000001.1"/>
</dbReference>
<evidence type="ECO:0000313" key="5">
    <source>
        <dbReference type="Proteomes" id="UP000267223"/>
    </source>
</evidence>
<dbReference type="AlphaFoldDB" id="A0A3M9NQ99"/>
<evidence type="ECO:0000259" key="3">
    <source>
        <dbReference type="Pfam" id="PF00582"/>
    </source>
</evidence>
<protein>
    <submittedName>
        <fullName evidence="4">Universal stress protein</fullName>
    </submittedName>
</protein>
<dbReference type="SUPFAM" id="SSF52402">
    <property type="entry name" value="Adenine nucleotide alpha hydrolases-like"/>
    <property type="match status" value="2"/>
</dbReference>
<accession>A0A3M9NQ99</accession>
<evidence type="ECO:0000256" key="2">
    <source>
        <dbReference type="SAM" id="Coils"/>
    </source>
</evidence>
<dbReference type="CDD" id="cd00293">
    <property type="entry name" value="USP-like"/>
    <property type="match status" value="1"/>
</dbReference>
<reference evidence="4 5" key="1">
    <citation type="submission" date="2018-11" db="EMBL/GenBank/DDBJ databases">
        <title>Draft genome sequence of Ferruginibacter sp. BO-59.</title>
        <authorList>
            <person name="Im W.T."/>
        </authorList>
    </citation>
    <scope>NUCLEOTIDE SEQUENCE [LARGE SCALE GENOMIC DNA]</scope>
    <source>
        <strain evidence="4 5">BO-59</strain>
    </source>
</reference>
<dbReference type="PRINTS" id="PR01438">
    <property type="entry name" value="UNVRSLSTRESS"/>
</dbReference>
<comment type="similarity">
    <text evidence="1">Belongs to the universal stress protein A family.</text>
</comment>
<gene>
    <name evidence="4" type="ORF">EFY79_01375</name>
</gene>
<organism evidence="4 5">
    <name type="scientific">Hanamia caeni</name>
    <dbReference type="NCBI Taxonomy" id="2294116"/>
    <lineage>
        <taxon>Bacteria</taxon>
        <taxon>Pseudomonadati</taxon>
        <taxon>Bacteroidota</taxon>
        <taxon>Chitinophagia</taxon>
        <taxon>Chitinophagales</taxon>
        <taxon>Chitinophagaceae</taxon>
        <taxon>Hanamia</taxon>
    </lineage>
</organism>
<sequence>MKRVLVPTDFSACADNAINFAVESARIVPLQITLLHSFEIIANVYTDYVGVNKEFNTTLLNEANSKLAKLKKEIEKKYGVPVDVVISTESLQEAISTTLHNTKFDAIVMGTLGASGIKEKLWGSRTANTISKSRIPVFAIPNDYKWKKPQKILLATNQFEKDPVILDFIFELAGLYMANVEVEIFTDKDDDKAGIFLHNNRQIVQYEKYLKETYKEETLMSAHLSGEDFGQTLQDFIEKNEIDILVMVTYPMKFWNRIFKPSKTKRMSYHTKIPLLAIPAAHGHSE</sequence>
<dbReference type="Proteomes" id="UP000267223">
    <property type="component" value="Unassembled WGS sequence"/>
</dbReference>
<keyword evidence="2" id="KW-0175">Coiled coil</keyword>
<dbReference type="EMBL" id="RJJR01000001">
    <property type="protein sequence ID" value="RNI39981.1"/>
    <property type="molecule type" value="Genomic_DNA"/>
</dbReference>
<comment type="caution">
    <text evidence="4">The sequence shown here is derived from an EMBL/GenBank/DDBJ whole genome shotgun (WGS) entry which is preliminary data.</text>
</comment>